<dbReference type="Pfam" id="PF00534">
    <property type="entry name" value="Glycos_transf_1"/>
    <property type="match status" value="1"/>
</dbReference>
<evidence type="ECO:0000256" key="5">
    <source>
        <dbReference type="ARBA" id="ARBA00022679"/>
    </source>
</evidence>
<dbReference type="PANTHER" id="PTHR45825:SF11">
    <property type="entry name" value="ALPHA AMYLASE DOMAIN-CONTAINING PROTEIN"/>
    <property type="match status" value="1"/>
</dbReference>
<dbReference type="OrthoDB" id="512920at2759"/>
<feature type="domain" description="Starch synthase catalytic" evidence="11">
    <location>
        <begin position="99"/>
        <end position="322"/>
    </location>
</feature>
<evidence type="ECO:0000313" key="12">
    <source>
        <dbReference type="EMBL" id="GBF98815.1"/>
    </source>
</evidence>
<name>A0A2V0PNT7_9CHLO</name>
<keyword evidence="6 8" id="KW-0750">Starch biosynthesis</keyword>
<evidence type="ECO:0000256" key="8">
    <source>
        <dbReference type="RuleBase" id="RU361232"/>
    </source>
</evidence>
<comment type="subcellular location">
    <subcellularLocation>
        <location evidence="8">Plastid</location>
        <location evidence="8">Chloroplast</location>
    </subcellularLocation>
    <subcellularLocation>
        <location evidence="8">Plastid</location>
        <location evidence="8">Amyloplast</location>
    </subcellularLocation>
</comment>
<keyword evidence="5" id="KW-0808">Transferase</keyword>
<dbReference type="AlphaFoldDB" id="A0A2V0PNT7"/>
<evidence type="ECO:0000259" key="11">
    <source>
        <dbReference type="Pfam" id="PF08323"/>
    </source>
</evidence>
<comment type="similarity">
    <text evidence="3 8">Belongs to the glycosyltransferase 1 family. Bacterial/plant glycogen synthase subfamily.</text>
</comment>
<reference evidence="12 13" key="1">
    <citation type="journal article" date="2018" name="Sci. Rep.">
        <title>Raphidocelis subcapitata (=Pseudokirchneriella subcapitata) provides an insight into genome evolution and environmental adaptations in the Sphaeropleales.</title>
        <authorList>
            <person name="Suzuki S."/>
            <person name="Yamaguchi H."/>
            <person name="Nakajima N."/>
            <person name="Kawachi M."/>
        </authorList>
    </citation>
    <scope>NUCLEOTIDE SEQUENCE [LARGE SCALE GENOMIC DNA]</scope>
    <source>
        <strain evidence="12 13">NIES-35</strain>
    </source>
</reference>
<evidence type="ECO:0000259" key="10">
    <source>
        <dbReference type="Pfam" id="PF00534"/>
    </source>
</evidence>
<evidence type="ECO:0000256" key="2">
    <source>
        <dbReference type="ARBA" id="ARBA00004727"/>
    </source>
</evidence>
<dbReference type="GO" id="GO:0019252">
    <property type="term" value="P:starch biosynthetic process"/>
    <property type="evidence" value="ECO:0007669"/>
    <property type="project" value="UniProtKB-UniRule"/>
</dbReference>
<dbReference type="GO" id="GO:0004373">
    <property type="term" value="F:alpha-1,4-glucan glucosyltransferase (UDP-glucose donor) activity"/>
    <property type="evidence" value="ECO:0007669"/>
    <property type="project" value="InterPro"/>
</dbReference>
<dbReference type="CDD" id="cd03791">
    <property type="entry name" value="GT5_Glycogen_synthase_DULL1-like"/>
    <property type="match status" value="1"/>
</dbReference>
<dbReference type="GO" id="GO:0009501">
    <property type="term" value="C:amyloplast"/>
    <property type="evidence" value="ECO:0007669"/>
    <property type="project" value="UniProtKB-SubCell"/>
</dbReference>
<comment type="pathway">
    <text evidence="2 8">Glycan biosynthesis; starch biosynthesis.</text>
</comment>
<dbReference type="HAMAP" id="MF_00484">
    <property type="entry name" value="Glycogen_synth"/>
    <property type="match status" value="1"/>
</dbReference>
<dbReference type="NCBIfam" id="TIGR02095">
    <property type="entry name" value="glgA"/>
    <property type="match status" value="1"/>
</dbReference>
<keyword evidence="4 8" id="KW-0328">Glycosyltransferase</keyword>
<evidence type="ECO:0000256" key="6">
    <source>
        <dbReference type="ARBA" id="ARBA00022922"/>
    </source>
</evidence>
<organism evidence="12 13">
    <name type="scientific">Raphidocelis subcapitata</name>
    <dbReference type="NCBI Taxonomy" id="307507"/>
    <lineage>
        <taxon>Eukaryota</taxon>
        <taxon>Viridiplantae</taxon>
        <taxon>Chlorophyta</taxon>
        <taxon>core chlorophytes</taxon>
        <taxon>Chlorophyceae</taxon>
        <taxon>CS clade</taxon>
        <taxon>Sphaeropleales</taxon>
        <taxon>Selenastraceae</taxon>
        <taxon>Raphidocelis</taxon>
    </lineage>
</organism>
<evidence type="ECO:0000256" key="4">
    <source>
        <dbReference type="ARBA" id="ARBA00022676"/>
    </source>
</evidence>
<evidence type="ECO:0000256" key="9">
    <source>
        <dbReference type="SAM" id="MobiDB-lite"/>
    </source>
</evidence>
<accession>A0A2V0PNT7</accession>
<feature type="region of interest" description="Disordered" evidence="9">
    <location>
        <begin position="62"/>
        <end position="91"/>
    </location>
</feature>
<dbReference type="InterPro" id="IPR001296">
    <property type="entry name" value="Glyco_trans_1"/>
</dbReference>
<dbReference type="FunCoup" id="A0A2V0PNT7">
    <property type="interactions" value="566"/>
</dbReference>
<dbReference type="SUPFAM" id="SSF53756">
    <property type="entry name" value="UDP-Glycosyltransferase/glycogen phosphorylase"/>
    <property type="match status" value="1"/>
</dbReference>
<dbReference type="Pfam" id="PF08323">
    <property type="entry name" value="Glyco_transf_5"/>
    <property type="match status" value="1"/>
</dbReference>
<comment type="catalytic activity">
    <reaction evidence="1">
        <text>[(1-&gt;4)-alpha-D-glucosyl](n) + ADP-alpha-D-glucose = [(1-&gt;4)-alpha-D-glucosyl](n+1) + ADP + H(+)</text>
        <dbReference type="Rhea" id="RHEA:18189"/>
        <dbReference type="Rhea" id="RHEA-COMP:9584"/>
        <dbReference type="Rhea" id="RHEA-COMP:9587"/>
        <dbReference type="ChEBI" id="CHEBI:15378"/>
        <dbReference type="ChEBI" id="CHEBI:15444"/>
        <dbReference type="ChEBI" id="CHEBI:57498"/>
        <dbReference type="ChEBI" id="CHEBI:456216"/>
        <dbReference type="EC" id="2.4.1.21"/>
    </reaction>
</comment>
<keyword evidence="7 8" id="KW-0934">Plastid</keyword>
<dbReference type="STRING" id="307507.A0A2V0PNT7"/>
<gene>
    <name evidence="12" type="ORF">Rsub_11580</name>
</gene>
<keyword evidence="7 8" id="KW-0035">Amyloplast</keyword>
<feature type="compositionally biased region" description="Low complexity" evidence="9">
    <location>
        <begin position="69"/>
        <end position="81"/>
    </location>
</feature>
<dbReference type="InterPro" id="IPR013534">
    <property type="entry name" value="Starch_synth_cat_dom"/>
</dbReference>
<evidence type="ECO:0000256" key="1">
    <source>
        <dbReference type="ARBA" id="ARBA00001478"/>
    </source>
</evidence>
<dbReference type="EMBL" id="BDRX01000136">
    <property type="protein sequence ID" value="GBF98815.1"/>
    <property type="molecule type" value="Genomic_DNA"/>
</dbReference>
<protein>
    <recommendedName>
        <fullName evidence="8">Starch synthase, chloroplastic/amyloplastic</fullName>
        <ecNumber evidence="8">2.4.1.-</ecNumber>
    </recommendedName>
</protein>
<dbReference type="Proteomes" id="UP000247498">
    <property type="component" value="Unassembled WGS sequence"/>
</dbReference>
<dbReference type="UniPathway" id="UPA00152"/>
<dbReference type="FunFam" id="3.40.50.2000:FF:000025">
    <property type="entry name" value="Starch synthase, chloroplastic/amyloplastic"/>
    <property type="match status" value="1"/>
</dbReference>
<dbReference type="GO" id="GO:0009011">
    <property type="term" value="F:alpha-1,4-glucan glucosyltransferase (ADP-glucose donor) activity"/>
    <property type="evidence" value="ECO:0007669"/>
    <property type="project" value="UniProtKB-EC"/>
</dbReference>
<proteinExistence type="inferred from homology"/>
<dbReference type="InParanoid" id="A0A2V0PNT7"/>
<feature type="domain" description="Glycosyl transferase family 1" evidence="10">
    <location>
        <begin position="378"/>
        <end position="515"/>
    </location>
</feature>
<dbReference type="Gene3D" id="3.40.50.2000">
    <property type="entry name" value="Glycogen Phosphorylase B"/>
    <property type="match status" value="2"/>
</dbReference>
<dbReference type="PANTHER" id="PTHR45825">
    <property type="entry name" value="GRANULE-BOUND STARCH SYNTHASE 1, CHLOROPLASTIC/AMYLOPLASTIC"/>
    <property type="match status" value="1"/>
</dbReference>
<evidence type="ECO:0000313" key="13">
    <source>
        <dbReference type="Proteomes" id="UP000247498"/>
    </source>
</evidence>
<keyword evidence="13" id="KW-1185">Reference proteome</keyword>
<dbReference type="GO" id="GO:0009507">
    <property type="term" value="C:chloroplast"/>
    <property type="evidence" value="ECO:0007669"/>
    <property type="project" value="UniProtKB-SubCell"/>
</dbReference>
<feature type="region of interest" description="Disordered" evidence="9">
    <location>
        <begin position="1"/>
        <end position="25"/>
    </location>
</feature>
<dbReference type="InterPro" id="IPR011835">
    <property type="entry name" value="GS/SS"/>
</dbReference>
<keyword evidence="8" id="KW-0150">Chloroplast</keyword>
<sequence>MALPGCLQGGSAGARSRSCRPRAQRVAPIAPAAAPLAYGRRFRGPQPAAVALARGVGEVAEQRRERAAAEPAQQPAARPAASANGKRAAEDDRPANLRNIVFVSSEAAPWSKTGGLGDVVGSLPGALAARGHRVMVVVPRYAEYEDTHDTGVTVELLGHSEVGYFHRRHKGVDWVFVDHVSYKRPNLYADELGPYGDNQFRFTLLCLAACEAPLHLPLPPAEGGEPTLYGEDITFLANDWHGSLVPVYLAAKYRPHGVYTNARSVLAIHNPHQRQGSYAEEGRSVNHLKAGIATADRLLTVSPGYSTEITTYLGGWGLEGLLGARQPVLSGIVNGIDEDEWDPSTDVHLARNYSLADFKAGKAANKAALQKELGLPVDPDVPLLCFIGRLDFQKGADLVLQVAPWLMSQGVQLICLGTGTPDLESGLRWLESSFPEQARGWVGFNVAMSHKMTAAADVLLMPSRFEPCGLNQLYAMRYGAVPVAHKTGGLRDTVIDFDPFAQPPVGTGWTFSNFEAGGLMHAIGTALTTLKKHPGDFEGIQRRGMARDSSWNGAAREYEQVFDWMHMDPPYCR</sequence>
<evidence type="ECO:0000256" key="7">
    <source>
        <dbReference type="ARBA" id="ARBA00023234"/>
    </source>
</evidence>
<comment type="caution">
    <text evidence="12">The sequence shown here is derived from an EMBL/GenBank/DDBJ whole genome shotgun (WGS) entry which is preliminary data.</text>
</comment>
<evidence type="ECO:0000256" key="3">
    <source>
        <dbReference type="ARBA" id="ARBA00010281"/>
    </source>
</evidence>
<dbReference type="EC" id="2.4.1.-" evidence="8"/>